<dbReference type="eggNOG" id="COG2334">
    <property type="taxonomic scope" value="Bacteria"/>
</dbReference>
<evidence type="ECO:0000259" key="1">
    <source>
        <dbReference type="Pfam" id="PF01636"/>
    </source>
</evidence>
<feature type="domain" description="Aminoglycoside phosphotransferase" evidence="1">
    <location>
        <begin position="21"/>
        <end position="263"/>
    </location>
</feature>
<keyword evidence="2" id="KW-0808">Transferase</keyword>
<name>A0A087BCB0_9BIFI</name>
<dbReference type="InterPro" id="IPR002575">
    <property type="entry name" value="Aminoglycoside_PTrfase"/>
</dbReference>
<dbReference type="PANTHER" id="PTHR21064">
    <property type="entry name" value="AMINOGLYCOSIDE PHOSPHOTRANSFERASE DOMAIN-CONTAINING PROTEIN-RELATED"/>
    <property type="match status" value="1"/>
</dbReference>
<comment type="caution">
    <text evidence="2">The sequence shown here is derived from an EMBL/GenBank/DDBJ whole genome shotgun (WGS) entry which is preliminary data.</text>
</comment>
<dbReference type="AlphaFoldDB" id="A0A087BCB0"/>
<dbReference type="GO" id="GO:0016740">
    <property type="term" value="F:transferase activity"/>
    <property type="evidence" value="ECO:0007669"/>
    <property type="project" value="UniProtKB-KW"/>
</dbReference>
<dbReference type="Proteomes" id="UP000029052">
    <property type="component" value="Unassembled WGS sequence"/>
</dbReference>
<evidence type="ECO:0000313" key="2">
    <source>
        <dbReference type="EMBL" id="KFI68660.1"/>
    </source>
</evidence>
<proteinExistence type="predicted"/>
<keyword evidence="3" id="KW-1185">Reference proteome</keyword>
<dbReference type="Gene3D" id="3.30.200.20">
    <property type="entry name" value="Phosphorylase Kinase, domain 1"/>
    <property type="match status" value="1"/>
</dbReference>
<dbReference type="RefSeq" id="WP_022859138.1">
    <property type="nucleotide sequence ID" value="NZ_JGZB01000003.1"/>
</dbReference>
<dbReference type="Pfam" id="PF01636">
    <property type="entry name" value="APH"/>
    <property type="match status" value="1"/>
</dbReference>
<evidence type="ECO:0000313" key="3">
    <source>
        <dbReference type="Proteomes" id="UP000029052"/>
    </source>
</evidence>
<protein>
    <submittedName>
        <fullName evidence="2">Phosphotransferase enzyme family protein</fullName>
    </submittedName>
</protein>
<dbReference type="Gene3D" id="3.90.1200.10">
    <property type="match status" value="1"/>
</dbReference>
<dbReference type="EMBL" id="JGZB01000003">
    <property type="protein sequence ID" value="KFI68660.1"/>
    <property type="molecule type" value="Genomic_DNA"/>
</dbReference>
<dbReference type="PANTHER" id="PTHR21064:SF5">
    <property type="entry name" value="SLR1880 PROTEIN"/>
    <property type="match status" value="1"/>
</dbReference>
<dbReference type="SUPFAM" id="SSF56112">
    <property type="entry name" value="Protein kinase-like (PK-like)"/>
    <property type="match status" value="1"/>
</dbReference>
<dbReference type="STRING" id="1692.BMAGN_0526"/>
<organism evidence="2 3">
    <name type="scientific">Bifidobacterium magnum</name>
    <dbReference type="NCBI Taxonomy" id="1692"/>
    <lineage>
        <taxon>Bacteria</taxon>
        <taxon>Bacillati</taxon>
        <taxon>Actinomycetota</taxon>
        <taxon>Actinomycetes</taxon>
        <taxon>Bifidobacteriales</taxon>
        <taxon>Bifidobacteriaceae</taxon>
        <taxon>Bifidobacterium</taxon>
    </lineage>
</organism>
<gene>
    <name evidence="2" type="ORF">BMAGN_0526</name>
</gene>
<sequence length="359" mass="40217">MTLPARQAAELFQLEGAVESVEPYGDGHINATYLVTCDQSRYILQRMNTTVFPDTDALMRNIGLVTQFLRSRGQETLELVPARNGATHVVYDGQPWRMYRFIESTRSYNLTRNADVFRAAGKAFGEFQRDLGDFDASLLAETIPDFHNTPKRHRDLLAAVERDSAGRADSVRKEIEFYRERAEFAPLITNALADGTIPLRVTHNDTKLNNILMDATTGTSRAIIDLDTVMPGSMLYDFGDSIRFGASTALEDEPDLDNVHFSLPLFEAYAQGFLEPLREVATPTEIGMLGQGAAMMTFECGMRFLTDYLDGDRYFATTYPEHNLVRTHTQMKLLEDMERQMAAMDAAVRAIAGAPPTRS</sequence>
<reference evidence="2 3" key="1">
    <citation type="submission" date="2014-03" db="EMBL/GenBank/DDBJ databases">
        <title>Genomics of Bifidobacteria.</title>
        <authorList>
            <person name="Ventura M."/>
            <person name="Milani C."/>
            <person name="Lugli G.A."/>
        </authorList>
    </citation>
    <scope>NUCLEOTIDE SEQUENCE [LARGE SCALE GENOMIC DNA]</scope>
    <source>
        <strain evidence="2 3">LMG 11591</strain>
    </source>
</reference>
<dbReference type="InterPro" id="IPR011009">
    <property type="entry name" value="Kinase-like_dom_sf"/>
</dbReference>
<dbReference type="InterPro" id="IPR050249">
    <property type="entry name" value="Pseudomonas-type_ThrB"/>
</dbReference>
<accession>A0A087BCB0</accession>